<dbReference type="PANTHER" id="PTHR46534:SF1">
    <property type="entry name" value="IGGFC-BINDING PROTEIN N-TERMINAL DOMAIN-CONTAINING PROTEIN"/>
    <property type="match status" value="1"/>
</dbReference>
<sequence length="632" mass="69553">MTQLVRFLVVFNLIHPSPDRKMCPFSWFASATVFIITCLTVVPMVNGQFNITEPGRRTHIYGQDFVAVIPLTTGLPESGSSLQIACVSCQSSSATVRITFLQGNFSENVTVQATSPHFVPLSIFELEPLATTTPPTPAMFNITADENITVTVLVKIAGTLNAYTAFPVDSLDGYYIVASYGMHDEDVSELTVIATEPETHFNLHPYSDVTILGHEDLPATAQIQRGIGGWVTYQTNDSFMGGHLQEVTNKPLIGIVGTHRASAEYGWAQSLDQLHLLVSLGTMYAVMPVAGNHLRNIFRIVPVWENTNITWISWHQSSGKYRHESYILNSGHVLDLTFDSNKIGQIQGSKPFLLLHHIQLGTPVVDTALVTVPPAEQFTRQSFTFATYELPDIEVDTYITTLAPCKYFEQISLKNMAGSASVLDFEKTSGTEDGLEYCGSIRQLESGVYTIGLYPHSPSEAVYSAILYGKTASGVFSYILASELNQVTCSVKDTEPTLCHPPTVPIQPASTVQTQTVTDMTDATDVTIETSTTPNKDKSTGNGTVIGVVIAVVSIVVGLIIFGCCLFKHRLLYSKLRLSRHSQDLRICDDLSESRHLLGRWKRLDESEYLEDNPLRQNVRMHTITDAVSDGL</sequence>
<evidence type="ECO:0000313" key="4">
    <source>
        <dbReference type="Proteomes" id="UP000887568"/>
    </source>
</evidence>
<dbReference type="GeneID" id="119730639"/>
<organism evidence="3 4">
    <name type="scientific">Patiria miniata</name>
    <name type="common">Bat star</name>
    <name type="synonym">Asterina miniata</name>
    <dbReference type="NCBI Taxonomy" id="46514"/>
    <lineage>
        <taxon>Eukaryota</taxon>
        <taxon>Metazoa</taxon>
        <taxon>Echinodermata</taxon>
        <taxon>Eleutherozoa</taxon>
        <taxon>Asterozoa</taxon>
        <taxon>Asteroidea</taxon>
        <taxon>Valvatacea</taxon>
        <taxon>Valvatida</taxon>
        <taxon>Asterinidae</taxon>
        <taxon>Patiria</taxon>
    </lineage>
</organism>
<reference evidence="3" key="1">
    <citation type="submission" date="2022-11" db="UniProtKB">
        <authorList>
            <consortium name="EnsemblMetazoa"/>
        </authorList>
    </citation>
    <scope>IDENTIFICATION</scope>
</reference>
<accession>A0A914A711</accession>
<feature type="transmembrane region" description="Helical" evidence="1">
    <location>
        <begin position="25"/>
        <end position="45"/>
    </location>
</feature>
<name>A0A914A711_PATMI</name>
<dbReference type="InterPro" id="IPR035234">
    <property type="entry name" value="IgGFc-bd_N"/>
</dbReference>
<dbReference type="EnsemblMetazoa" id="XM_038203627.1">
    <property type="protein sequence ID" value="XP_038059555.1"/>
    <property type="gene ID" value="LOC119730639"/>
</dbReference>
<dbReference type="Pfam" id="PF17517">
    <property type="entry name" value="IgGFc_binding"/>
    <property type="match status" value="1"/>
</dbReference>
<keyword evidence="1" id="KW-1133">Transmembrane helix</keyword>
<evidence type="ECO:0000313" key="3">
    <source>
        <dbReference type="EnsemblMetazoa" id="XP_038059555.1"/>
    </source>
</evidence>
<protein>
    <recommendedName>
        <fullName evidence="2">IgGFc-binding protein N-terminal domain-containing protein</fullName>
    </recommendedName>
</protein>
<keyword evidence="1" id="KW-0472">Membrane</keyword>
<dbReference type="RefSeq" id="XP_038059555.1">
    <property type="nucleotide sequence ID" value="XM_038203627.1"/>
</dbReference>
<keyword evidence="1" id="KW-0812">Transmembrane</keyword>
<keyword evidence="4" id="KW-1185">Reference proteome</keyword>
<evidence type="ECO:0000256" key="1">
    <source>
        <dbReference type="SAM" id="Phobius"/>
    </source>
</evidence>
<feature type="transmembrane region" description="Helical" evidence="1">
    <location>
        <begin position="545"/>
        <end position="567"/>
    </location>
</feature>
<dbReference type="OrthoDB" id="10151697at2759"/>
<proteinExistence type="predicted"/>
<evidence type="ECO:0000259" key="2">
    <source>
        <dbReference type="Pfam" id="PF17517"/>
    </source>
</evidence>
<dbReference type="AlphaFoldDB" id="A0A914A711"/>
<dbReference type="PANTHER" id="PTHR46534">
    <property type="entry name" value="IGGFC_BINDING DOMAIN-CONTAINING PROTEIN"/>
    <property type="match status" value="1"/>
</dbReference>
<feature type="domain" description="IgGFc-binding protein N-terminal" evidence="2">
    <location>
        <begin position="162"/>
        <end position="427"/>
    </location>
</feature>
<dbReference type="Proteomes" id="UP000887568">
    <property type="component" value="Unplaced"/>
</dbReference>